<evidence type="ECO:0000256" key="2">
    <source>
        <dbReference type="SAM" id="MobiDB-lite"/>
    </source>
</evidence>
<organism evidence="3 4">
    <name type="scientific">Apolygus lucorum</name>
    <name type="common">Small green plant bug</name>
    <name type="synonym">Lygocoris lucorum</name>
    <dbReference type="NCBI Taxonomy" id="248454"/>
    <lineage>
        <taxon>Eukaryota</taxon>
        <taxon>Metazoa</taxon>
        <taxon>Ecdysozoa</taxon>
        <taxon>Arthropoda</taxon>
        <taxon>Hexapoda</taxon>
        <taxon>Insecta</taxon>
        <taxon>Pterygota</taxon>
        <taxon>Neoptera</taxon>
        <taxon>Paraneoptera</taxon>
        <taxon>Hemiptera</taxon>
        <taxon>Heteroptera</taxon>
        <taxon>Panheteroptera</taxon>
        <taxon>Cimicomorpha</taxon>
        <taxon>Miridae</taxon>
        <taxon>Mirini</taxon>
        <taxon>Apolygus</taxon>
    </lineage>
</organism>
<dbReference type="EMBL" id="WIXP02000010">
    <property type="protein sequence ID" value="KAF6204265.1"/>
    <property type="molecule type" value="Genomic_DNA"/>
</dbReference>
<feature type="region of interest" description="Disordered" evidence="2">
    <location>
        <begin position="190"/>
        <end position="243"/>
    </location>
</feature>
<gene>
    <name evidence="3" type="ORF">GE061_002605</name>
</gene>
<comment type="caution">
    <text evidence="3">The sequence shown here is derived from an EMBL/GenBank/DDBJ whole genome shotgun (WGS) entry which is preliminary data.</text>
</comment>
<reference evidence="3" key="1">
    <citation type="journal article" date="2021" name="Mol. Ecol. Resour.">
        <title>Apolygus lucorum genome provides insights into omnivorousness and mesophyll feeding.</title>
        <authorList>
            <person name="Liu Y."/>
            <person name="Liu H."/>
            <person name="Wang H."/>
            <person name="Huang T."/>
            <person name="Liu B."/>
            <person name="Yang B."/>
            <person name="Yin L."/>
            <person name="Li B."/>
            <person name="Zhang Y."/>
            <person name="Zhang S."/>
            <person name="Jiang F."/>
            <person name="Zhang X."/>
            <person name="Ren Y."/>
            <person name="Wang B."/>
            <person name="Wang S."/>
            <person name="Lu Y."/>
            <person name="Wu K."/>
            <person name="Fan W."/>
            <person name="Wang G."/>
        </authorList>
    </citation>
    <scope>NUCLEOTIDE SEQUENCE</scope>
    <source>
        <strain evidence="3">12Hb</strain>
    </source>
</reference>
<name>A0A8S9X9M7_APOLU</name>
<dbReference type="AlphaFoldDB" id="A0A8S9X9M7"/>
<sequence length="243" mass="27458">MFPGPPYGDVAGNNEGVKIRTAIGDGEGEHTIEKRHVSVLARLGQLPYQGKRMEKSSLDELAERLEEEQHAKRYLGSLARAGELRAARDQEEKREDLEGLVHDLANAEELRRSRLDALRDDLSIDEEIPEDKRSSMAALARAGALPKRVLDDDEEMLSDELNDDKRDDDLEQLMSEVYGIGEKRNVASMARGFQLPQNGKRNIASIVRDRSKKDSYEDNMEEDKRNLPSIIRDRSENTDQGNS</sequence>
<evidence type="ECO:0000313" key="3">
    <source>
        <dbReference type="EMBL" id="KAF6204265.1"/>
    </source>
</evidence>
<accession>A0A8S9X9M7</accession>
<evidence type="ECO:0000256" key="1">
    <source>
        <dbReference type="SAM" id="Coils"/>
    </source>
</evidence>
<evidence type="ECO:0000313" key="4">
    <source>
        <dbReference type="Proteomes" id="UP000466442"/>
    </source>
</evidence>
<dbReference type="Proteomes" id="UP000466442">
    <property type="component" value="Unassembled WGS sequence"/>
</dbReference>
<dbReference type="OrthoDB" id="6426745at2759"/>
<feature type="region of interest" description="Disordered" evidence="2">
    <location>
        <begin position="151"/>
        <end position="170"/>
    </location>
</feature>
<protein>
    <submittedName>
        <fullName evidence="3">Uncharacterized protein</fullName>
    </submittedName>
</protein>
<feature type="compositionally biased region" description="Acidic residues" evidence="2">
    <location>
        <begin position="151"/>
        <end position="162"/>
    </location>
</feature>
<keyword evidence="4" id="KW-1185">Reference proteome</keyword>
<proteinExistence type="predicted"/>
<feature type="compositionally biased region" description="Basic and acidic residues" evidence="2">
    <location>
        <begin position="207"/>
        <end position="237"/>
    </location>
</feature>
<keyword evidence="1" id="KW-0175">Coiled coil</keyword>
<feature type="coiled-coil region" evidence="1">
    <location>
        <begin position="48"/>
        <end position="110"/>
    </location>
</feature>